<reference evidence="4 5" key="2">
    <citation type="journal article" date="2018" name="Plant J.">
        <title>The Physcomitrella patens chromosome-scale assembly reveals moss genome structure and evolution.</title>
        <authorList>
            <person name="Lang D."/>
            <person name="Ullrich K.K."/>
            <person name="Murat F."/>
            <person name="Fuchs J."/>
            <person name="Jenkins J."/>
            <person name="Haas F.B."/>
            <person name="Piednoel M."/>
            <person name="Gundlach H."/>
            <person name="Van Bel M."/>
            <person name="Meyberg R."/>
            <person name="Vives C."/>
            <person name="Morata J."/>
            <person name="Symeonidi A."/>
            <person name="Hiss M."/>
            <person name="Muchero W."/>
            <person name="Kamisugi Y."/>
            <person name="Saleh O."/>
            <person name="Blanc G."/>
            <person name="Decker E.L."/>
            <person name="van Gessel N."/>
            <person name="Grimwood J."/>
            <person name="Hayes R.D."/>
            <person name="Graham S.W."/>
            <person name="Gunter L.E."/>
            <person name="McDaniel S.F."/>
            <person name="Hoernstein S.N.W."/>
            <person name="Larsson A."/>
            <person name="Li F.W."/>
            <person name="Perroud P.F."/>
            <person name="Phillips J."/>
            <person name="Ranjan P."/>
            <person name="Rokshar D.S."/>
            <person name="Rothfels C.J."/>
            <person name="Schneider L."/>
            <person name="Shu S."/>
            <person name="Stevenson D.W."/>
            <person name="Thummler F."/>
            <person name="Tillich M."/>
            <person name="Villarreal Aguilar J.C."/>
            <person name="Widiez T."/>
            <person name="Wong G.K."/>
            <person name="Wymore A."/>
            <person name="Zhang Y."/>
            <person name="Zimmer A.D."/>
            <person name="Quatrano R.S."/>
            <person name="Mayer K.F.X."/>
            <person name="Goodstein D."/>
            <person name="Casacuberta J.M."/>
            <person name="Vandepoele K."/>
            <person name="Reski R."/>
            <person name="Cuming A.C."/>
            <person name="Tuskan G.A."/>
            <person name="Maumus F."/>
            <person name="Salse J."/>
            <person name="Schmutz J."/>
            <person name="Rensing S.A."/>
        </authorList>
    </citation>
    <scope>NUCLEOTIDE SEQUENCE [LARGE SCALE GENOMIC DNA]</scope>
    <source>
        <strain evidence="4 5">cv. Gransden 2004</strain>
    </source>
</reference>
<sequence length="1196" mass="133144">MVEPKGNVDSLVPFASEAKAAFSMFKDKRPVKTNGSHQSYLLDESTKHIDSYHSLGSQTVVGSSHLTERTVALESELQRAHEEINKLKEQLAVSERAKAQALTEFTNIKSLLDHISLVEHFAASDDVEVEAVPLPSNWREDSSGQLDTALHKEVERLNNELEDAKNLNLKFAADLDNAKHEIERVRYETTSLQLEDSRTEISRLQSVLAAERDQHRSVYLELEIVKKNVSTLQATLSDVRSHHDTCSLELARAKEEITWLEADLQAAQNLTVELAHAKDNIHVLHEGIEVAQRLQKSSSMELYEVKEEISRLRSQYEFSSSELATALRDNNALEAELEDLRGLHEASYMDILVARNETLGIHADYEASLSACADAKEEIHRLQDELTAALARCEECTTELKSTKEELHNVQKTLQHGIGQYDTIFNELSEAKGGMEKLRAELRALHEEYETCSSALFSANKDICRLEAEQLANRENFATDIKIAHEDNLKLQTELTALEAAKDILTADLAKEREEIKYVQTELEAACKELFSAGIEITRLCGELSASQGQHEKCRKELATLKDVPVDSEFELTQIKELYNIVLAMLISVIEEIAKLQLVYTEEFESSLEVVRGLKEDIREVQADVKLDFNTLILATSLSEKKIGELTVELMAANDLVEKATAAQMKSETKPAASISKDIVATCTLCADLEAVRGDLVTARKAESKLEGMTLELEELRSQIKDVEAKYRETVNSSQAEINDLKTQLYALKDAEAKSKESSVATSAELQKVKDELVITKQAVDWVGGEAAALCAQVEALKAEASTSKEGEARAKAAFMDYSLKLQRMKIDLEDASKLADKVPIEAQPIKTQARTFKLDLDEATAKLQKANEAERTMAASMADLRADLNNTRAELTAIREDNGVALAEKDHQYEMKLNQMRAQLEAAVIAEAEEATFHAGQATEEAERSRLEVEEAQAHIETIDAKLQALQLEVDTVKASEEWAFAQMRLKTIPEFYGMKRGEEQGGEISMSLEEYQNLTTKTRDLQELVNKRAAVGMAQVDAAKASEREMRRKVEILEKEVRACRIELDEAVTKREEAEAAKFSCEAALRVKRMEGKSLSFSGALNGGHPMDRLITGERQGSMNSTCTLEDSQSSSPSRSSFSFASGASPGRQERSPVESSGQPVMTTKTQSGEKQKKVKLSSKIGAYFIKRKDSTRK</sequence>
<evidence type="ECO:0000256" key="1">
    <source>
        <dbReference type="ARBA" id="ARBA00005485"/>
    </source>
</evidence>
<dbReference type="PANTHER" id="PTHR32054">
    <property type="entry name" value="HEAVY CHAIN, PUTATIVE, EXPRESSED-RELATED-RELATED"/>
    <property type="match status" value="1"/>
</dbReference>
<feature type="compositionally biased region" description="Polar residues" evidence="3">
    <location>
        <begin position="1121"/>
        <end position="1131"/>
    </location>
</feature>
<gene>
    <name evidence="4" type="primary">LOC112295053</name>
</gene>
<feature type="compositionally biased region" description="Low complexity" evidence="3">
    <location>
        <begin position="1132"/>
        <end position="1149"/>
    </location>
</feature>
<name>A0A7I4BJA3_PHYPA</name>
<feature type="coiled-coil region" evidence="2">
    <location>
        <begin position="1038"/>
        <end position="1079"/>
    </location>
</feature>
<dbReference type="Pfam" id="PF05701">
    <property type="entry name" value="WEMBL"/>
    <property type="match status" value="1"/>
</dbReference>
<dbReference type="Gene3D" id="1.10.287.1490">
    <property type="match status" value="1"/>
</dbReference>
<keyword evidence="5" id="KW-1185">Reference proteome</keyword>
<feature type="region of interest" description="Disordered" evidence="3">
    <location>
        <begin position="1121"/>
        <end position="1178"/>
    </location>
</feature>
<dbReference type="Gene3D" id="1.20.120.330">
    <property type="entry name" value="Nucleotidyltransferases domain 2"/>
    <property type="match status" value="1"/>
</dbReference>
<accession>A0A7I4BJA3</accession>
<dbReference type="EnsemblPlants" id="Pp3c18_21680V3.4">
    <property type="protein sequence ID" value="Pp3c18_21680V3.4"/>
    <property type="gene ID" value="Pp3c18_21680"/>
</dbReference>
<comment type="similarity">
    <text evidence="1">Belongs to the WEB family.</text>
</comment>
<feature type="coiled-coil region" evidence="2">
    <location>
        <begin position="70"/>
        <end position="104"/>
    </location>
</feature>
<evidence type="ECO:0000313" key="5">
    <source>
        <dbReference type="Proteomes" id="UP000006727"/>
    </source>
</evidence>
<evidence type="ECO:0000313" key="4">
    <source>
        <dbReference type="EnsemblPlants" id="Pp3c18_21680V3.4"/>
    </source>
</evidence>
<dbReference type="EMBL" id="ABEU02000018">
    <property type="status" value="NOT_ANNOTATED_CDS"/>
    <property type="molecule type" value="Genomic_DNA"/>
</dbReference>
<feature type="coiled-coil region" evidence="2">
    <location>
        <begin position="850"/>
        <end position="898"/>
    </location>
</feature>
<dbReference type="Proteomes" id="UP000006727">
    <property type="component" value="Chromosome 18"/>
</dbReference>
<evidence type="ECO:0000256" key="3">
    <source>
        <dbReference type="SAM" id="MobiDB-lite"/>
    </source>
</evidence>
<dbReference type="RefSeq" id="XP_073396874.1">
    <property type="nucleotide sequence ID" value="XM_073540773.1"/>
</dbReference>
<dbReference type="GeneID" id="112295053"/>
<feature type="coiled-coil region" evidence="2">
    <location>
        <begin position="316"/>
        <end position="455"/>
    </location>
</feature>
<feature type="coiled-coil region" evidence="2">
    <location>
        <begin position="488"/>
        <end position="529"/>
    </location>
</feature>
<dbReference type="AlphaFoldDB" id="A0A7I4BJA3"/>
<feature type="coiled-coil region" evidence="2">
    <location>
        <begin position="699"/>
        <end position="744"/>
    </location>
</feature>
<proteinExistence type="inferred from homology"/>
<feature type="coiled-coil region" evidence="2">
    <location>
        <begin position="147"/>
        <end position="214"/>
    </location>
</feature>
<dbReference type="Gramene" id="Pp3c18_21680V3.4">
    <property type="protein sequence ID" value="Pp3c18_21680V3.4"/>
    <property type="gene ID" value="Pp3c18_21680"/>
</dbReference>
<reference evidence="4 5" key="1">
    <citation type="journal article" date="2008" name="Science">
        <title>The Physcomitrella genome reveals evolutionary insights into the conquest of land by plants.</title>
        <authorList>
            <person name="Rensing S."/>
            <person name="Lang D."/>
            <person name="Zimmer A."/>
            <person name="Terry A."/>
            <person name="Salamov A."/>
            <person name="Shapiro H."/>
            <person name="Nishiyama T."/>
            <person name="Perroud P.-F."/>
            <person name="Lindquist E."/>
            <person name="Kamisugi Y."/>
            <person name="Tanahashi T."/>
            <person name="Sakakibara K."/>
            <person name="Fujita T."/>
            <person name="Oishi K."/>
            <person name="Shin-I T."/>
            <person name="Kuroki Y."/>
            <person name="Toyoda A."/>
            <person name="Suzuki Y."/>
            <person name="Hashimoto A."/>
            <person name="Yamaguchi K."/>
            <person name="Sugano A."/>
            <person name="Kohara Y."/>
            <person name="Fujiyama A."/>
            <person name="Anterola A."/>
            <person name="Aoki S."/>
            <person name="Ashton N."/>
            <person name="Barbazuk W.B."/>
            <person name="Barker E."/>
            <person name="Bennetzen J."/>
            <person name="Bezanilla M."/>
            <person name="Blankenship R."/>
            <person name="Cho S.H."/>
            <person name="Dutcher S."/>
            <person name="Estelle M."/>
            <person name="Fawcett J.A."/>
            <person name="Gundlach H."/>
            <person name="Hanada K."/>
            <person name="Heyl A."/>
            <person name="Hicks K.A."/>
            <person name="Hugh J."/>
            <person name="Lohr M."/>
            <person name="Mayer K."/>
            <person name="Melkozernov A."/>
            <person name="Murata T."/>
            <person name="Nelson D."/>
            <person name="Pils B."/>
            <person name="Prigge M."/>
            <person name="Reiss B."/>
            <person name="Renner T."/>
            <person name="Rombauts S."/>
            <person name="Rushton P."/>
            <person name="Sanderfoot A."/>
            <person name="Schween G."/>
            <person name="Shiu S.-H."/>
            <person name="Stueber K."/>
            <person name="Theodoulou F.L."/>
            <person name="Tu H."/>
            <person name="Van de Peer Y."/>
            <person name="Verrier P.J."/>
            <person name="Waters E."/>
            <person name="Wood A."/>
            <person name="Yang L."/>
            <person name="Cove D."/>
            <person name="Cuming A."/>
            <person name="Hasebe M."/>
            <person name="Lucas S."/>
            <person name="Mishler D.B."/>
            <person name="Reski R."/>
            <person name="Grigoriev I."/>
            <person name="Quatrano R.S."/>
            <person name="Boore J.L."/>
        </authorList>
    </citation>
    <scope>NUCLEOTIDE SEQUENCE [LARGE SCALE GENOMIC DNA]</scope>
    <source>
        <strain evidence="4 5">cv. Gransden 2004</strain>
    </source>
</reference>
<dbReference type="InterPro" id="IPR008545">
    <property type="entry name" value="Web"/>
</dbReference>
<dbReference type="PANTHER" id="PTHR32054:SF31">
    <property type="entry name" value="PROTEIN WEAK CHLOROPLAST MOVEMENT UNDER BLUE LIGHT 1"/>
    <property type="match status" value="1"/>
</dbReference>
<keyword evidence="2" id="KW-0175">Coiled coil</keyword>
<feature type="coiled-coil region" evidence="2">
    <location>
        <begin position="936"/>
        <end position="977"/>
    </location>
</feature>
<feature type="compositionally biased region" description="Polar residues" evidence="3">
    <location>
        <begin position="1156"/>
        <end position="1171"/>
    </location>
</feature>
<evidence type="ECO:0000256" key="2">
    <source>
        <dbReference type="SAM" id="Coils"/>
    </source>
</evidence>
<organism evidence="4 5">
    <name type="scientific">Physcomitrium patens</name>
    <name type="common">Spreading-leaved earth moss</name>
    <name type="synonym">Physcomitrella patens</name>
    <dbReference type="NCBI Taxonomy" id="3218"/>
    <lineage>
        <taxon>Eukaryota</taxon>
        <taxon>Viridiplantae</taxon>
        <taxon>Streptophyta</taxon>
        <taxon>Embryophyta</taxon>
        <taxon>Bryophyta</taxon>
        <taxon>Bryophytina</taxon>
        <taxon>Bryopsida</taxon>
        <taxon>Funariidae</taxon>
        <taxon>Funariales</taxon>
        <taxon>Funariaceae</taxon>
        <taxon>Physcomitrium</taxon>
    </lineage>
</organism>
<protein>
    <submittedName>
        <fullName evidence="4">Uncharacterized protein</fullName>
    </submittedName>
</protein>
<reference evidence="4" key="3">
    <citation type="submission" date="2020-12" db="UniProtKB">
        <authorList>
            <consortium name="EnsemblPlants"/>
        </authorList>
    </citation>
    <scope>IDENTIFICATION</scope>
</reference>